<proteinExistence type="predicted"/>
<name>A0A4Z2IKA0_9TELE</name>
<dbReference type="AlphaFoldDB" id="A0A4Z2IKA0"/>
<keyword evidence="1" id="KW-0472">Membrane</keyword>
<comment type="caution">
    <text evidence="2">The sequence shown here is derived from an EMBL/GenBank/DDBJ whole genome shotgun (WGS) entry which is preliminary data.</text>
</comment>
<accession>A0A4Z2IKA0</accession>
<keyword evidence="1" id="KW-0812">Transmembrane</keyword>
<evidence type="ECO:0000313" key="2">
    <source>
        <dbReference type="EMBL" id="TNN77702.1"/>
    </source>
</evidence>
<keyword evidence="1" id="KW-1133">Transmembrane helix</keyword>
<evidence type="ECO:0000313" key="3">
    <source>
        <dbReference type="Proteomes" id="UP000314294"/>
    </source>
</evidence>
<keyword evidence="3" id="KW-1185">Reference proteome</keyword>
<organism evidence="2 3">
    <name type="scientific">Liparis tanakae</name>
    <name type="common">Tanaka's snailfish</name>
    <dbReference type="NCBI Taxonomy" id="230148"/>
    <lineage>
        <taxon>Eukaryota</taxon>
        <taxon>Metazoa</taxon>
        <taxon>Chordata</taxon>
        <taxon>Craniata</taxon>
        <taxon>Vertebrata</taxon>
        <taxon>Euteleostomi</taxon>
        <taxon>Actinopterygii</taxon>
        <taxon>Neopterygii</taxon>
        <taxon>Teleostei</taxon>
        <taxon>Neoteleostei</taxon>
        <taxon>Acanthomorphata</taxon>
        <taxon>Eupercaria</taxon>
        <taxon>Perciformes</taxon>
        <taxon>Cottioidei</taxon>
        <taxon>Cottales</taxon>
        <taxon>Liparidae</taxon>
        <taxon>Liparis</taxon>
    </lineage>
</organism>
<gene>
    <name evidence="2" type="ORF">EYF80_012000</name>
</gene>
<evidence type="ECO:0000256" key="1">
    <source>
        <dbReference type="SAM" id="Phobius"/>
    </source>
</evidence>
<sequence>MALCCLAACYIYVVVVLVVVVLMKEWMERMERMEKKVEGRGAGAEATDSPPICLSGALHLTTTTEK</sequence>
<reference evidence="2 3" key="1">
    <citation type="submission" date="2019-03" db="EMBL/GenBank/DDBJ databases">
        <title>First draft genome of Liparis tanakae, snailfish: a comprehensive survey of snailfish specific genes.</title>
        <authorList>
            <person name="Kim W."/>
            <person name="Song I."/>
            <person name="Jeong J.-H."/>
            <person name="Kim D."/>
            <person name="Kim S."/>
            <person name="Ryu S."/>
            <person name="Song J.Y."/>
            <person name="Lee S.K."/>
        </authorList>
    </citation>
    <scope>NUCLEOTIDE SEQUENCE [LARGE SCALE GENOMIC DNA]</scope>
    <source>
        <tissue evidence="2">Muscle</tissue>
    </source>
</reference>
<feature type="transmembrane region" description="Helical" evidence="1">
    <location>
        <begin position="6"/>
        <end position="23"/>
    </location>
</feature>
<dbReference type="EMBL" id="SRLO01000080">
    <property type="protein sequence ID" value="TNN77702.1"/>
    <property type="molecule type" value="Genomic_DNA"/>
</dbReference>
<dbReference type="Proteomes" id="UP000314294">
    <property type="component" value="Unassembled WGS sequence"/>
</dbReference>
<protein>
    <submittedName>
        <fullName evidence="2">Uncharacterized protein</fullName>
    </submittedName>
</protein>